<comment type="similarity">
    <text evidence="6">Belongs to the methyltransferase superfamily. RNA methyltransferase RsmG family.</text>
</comment>
<keyword evidence="8" id="KW-1185">Reference proteome</keyword>
<comment type="subcellular location">
    <subcellularLocation>
        <location evidence="6">Cytoplasm</location>
    </subcellularLocation>
</comment>
<keyword evidence="4 6" id="KW-0808">Transferase</keyword>
<dbReference type="GO" id="GO:0008168">
    <property type="term" value="F:methyltransferase activity"/>
    <property type="evidence" value="ECO:0007669"/>
    <property type="project" value="UniProtKB-KW"/>
</dbReference>
<dbReference type="EC" id="2.1.1.-" evidence="6"/>
<reference evidence="7 8" key="1">
    <citation type="submission" date="2023-12" db="EMBL/GenBank/DDBJ databases">
        <authorList>
            <person name="Manesh M.J.H."/>
            <person name="Bing R.G."/>
            <person name="Willard D.J."/>
            <person name="Kelly R.M."/>
        </authorList>
    </citation>
    <scope>NUCLEOTIDE SEQUENCE [LARGE SCALE GENOMIC DNA]</scope>
    <source>
        <strain evidence="7 8">DSM 8977</strain>
    </source>
</reference>
<comment type="function">
    <text evidence="6">Specifically methylates the N7 position of a guanine in 16S rRNA.</text>
</comment>
<evidence type="ECO:0000256" key="3">
    <source>
        <dbReference type="ARBA" id="ARBA00022603"/>
    </source>
</evidence>
<dbReference type="PANTHER" id="PTHR31760">
    <property type="entry name" value="S-ADENOSYL-L-METHIONINE-DEPENDENT METHYLTRANSFERASES SUPERFAMILY PROTEIN"/>
    <property type="match status" value="1"/>
</dbReference>
<dbReference type="PANTHER" id="PTHR31760:SF0">
    <property type="entry name" value="S-ADENOSYL-L-METHIONINE-DEPENDENT METHYLTRANSFERASES SUPERFAMILY PROTEIN"/>
    <property type="match status" value="1"/>
</dbReference>
<dbReference type="EMBL" id="CP139957">
    <property type="protein sequence ID" value="WPX08835.1"/>
    <property type="molecule type" value="Genomic_DNA"/>
</dbReference>
<proteinExistence type="inferred from homology"/>
<evidence type="ECO:0000256" key="5">
    <source>
        <dbReference type="ARBA" id="ARBA00022691"/>
    </source>
</evidence>
<gene>
    <name evidence="6 7" type="primary">rsmG</name>
    <name evidence="7" type="ORF">SOJ16_002750</name>
</gene>
<name>A0ABZ0U3J5_9FIRM</name>
<dbReference type="InterPro" id="IPR029063">
    <property type="entry name" value="SAM-dependent_MTases_sf"/>
</dbReference>
<evidence type="ECO:0000256" key="6">
    <source>
        <dbReference type="HAMAP-Rule" id="MF_00074"/>
    </source>
</evidence>
<keyword evidence="2 6" id="KW-0698">rRNA processing</keyword>
<dbReference type="Proteomes" id="UP001322744">
    <property type="component" value="Chromosome"/>
</dbReference>
<sequence>MELLDRVLEFYKVKNTLVVKQLFLKYMNLVLEKNKLFNLTAIVDKEEFVIKHFADSLSLLRFIEEECSNKNPVAIDIGSGFGVPGLVVKIAMPSINVWLNDSNKKKCSFMIEAIESLGISGVNVVCERAEVLGKKEDFREKFDFVFARAVDKLNILCEYALPLLKIGGVFLAQKGYECEDEINLASCAIELLGGKITQIEKFVLPFSDEKRSVIVIKKLRQTPPNFPRNTNKIVKRPL</sequence>
<evidence type="ECO:0000313" key="8">
    <source>
        <dbReference type="Proteomes" id="UP001322744"/>
    </source>
</evidence>
<dbReference type="InterPro" id="IPR003682">
    <property type="entry name" value="rRNA_ssu_MeTfrase_G"/>
</dbReference>
<evidence type="ECO:0000256" key="2">
    <source>
        <dbReference type="ARBA" id="ARBA00022552"/>
    </source>
</evidence>
<dbReference type="Gene3D" id="3.40.50.150">
    <property type="entry name" value="Vaccinia Virus protein VP39"/>
    <property type="match status" value="1"/>
</dbReference>
<dbReference type="SUPFAM" id="SSF53335">
    <property type="entry name" value="S-adenosyl-L-methionine-dependent methyltransferases"/>
    <property type="match status" value="1"/>
</dbReference>
<dbReference type="GO" id="GO:0032259">
    <property type="term" value="P:methylation"/>
    <property type="evidence" value="ECO:0007669"/>
    <property type="project" value="UniProtKB-KW"/>
</dbReference>
<keyword evidence="1 6" id="KW-0963">Cytoplasm</keyword>
<feature type="binding site" evidence="6">
    <location>
        <position position="148"/>
    </location>
    <ligand>
        <name>S-adenosyl-L-methionine</name>
        <dbReference type="ChEBI" id="CHEBI:59789"/>
    </ligand>
</feature>
<dbReference type="HAMAP" id="MF_00074">
    <property type="entry name" value="16SrRNA_methyltr_G"/>
    <property type="match status" value="1"/>
</dbReference>
<feature type="binding site" evidence="6">
    <location>
        <begin position="129"/>
        <end position="130"/>
    </location>
    <ligand>
        <name>S-adenosyl-L-methionine</name>
        <dbReference type="ChEBI" id="CHEBI:59789"/>
    </ligand>
</feature>
<dbReference type="Pfam" id="PF02527">
    <property type="entry name" value="GidB"/>
    <property type="match status" value="1"/>
</dbReference>
<keyword evidence="3 6" id="KW-0489">Methyltransferase</keyword>
<protein>
    <recommendedName>
        <fullName evidence="6">Ribosomal RNA small subunit methyltransferase G</fullName>
        <ecNumber evidence="6">2.1.1.-</ecNumber>
    </recommendedName>
    <alternativeName>
        <fullName evidence="6">16S rRNA 7-methylguanosine methyltransferase</fullName>
        <shortName evidence="6">16S rRNA m7G methyltransferase</shortName>
    </alternativeName>
</protein>
<accession>A0ABZ0U3J5</accession>
<evidence type="ECO:0000256" key="1">
    <source>
        <dbReference type="ARBA" id="ARBA00022490"/>
    </source>
</evidence>
<evidence type="ECO:0000256" key="4">
    <source>
        <dbReference type="ARBA" id="ARBA00022679"/>
    </source>
</evidence>
<feature type="binding site" evidence="6">
    <location>
        <position position="78"/>
    </location>
    <ligand>
        <name>S-adenosyl-L-methionine</name>
        <dbReference type="ChEBI" id="CHEBI:59789"/>
    </ligand>
</feature>
<dbReference type="NCBIfam" id="TIGR00138">
    <property type="entry name" value="rsmG_gidB"/>
    <property type="match status" value="1"/>
</dbReference>
<evidence type="ECO:0000313" key="7">
    <source>
        <dbReference type="EMBL" id="WPX08835.1"/>
    </source>
</evidence>
<organism evidence="7 8">
    <name type="scientific">Anaerocellum danielii</name>
    <dbReference type="NCBI Taxonomy" id="1387557"/>
    <lineage>
        <taxon>Bacteria</taxon>
        <taxon>Bacillati</taxon>
        <taxon>Bacillota</taxon>
        <taxon>Bacillota incertae sedis</taxon>
        <taxon>Caldicellulosiruptorales</taxon>
        <taxon>Caldicellulosiruptoraceae</taxon>
        <taxon>Anaerocellum</taxon>
    </lineage>
</organism>
<dbReference type="PIRSF" id="PIRSF003078">
    <property type="entry name" value="GidB"/>
    <property type="match status" value="1"/>
</dbReference>
<comment type="caution">
    <text evidence="6">Lacks conserved residue(s) required for the propagation of feature annotation.</text>
</comment>
<keyword evidence="5 6" id="KW-0949">S-adenosyl-L-methionine</keyword>
<dbReference type="RefSeq" id="WP_045173392.1">
    <property type="nucleotide sequence ID" value="NZ_CP139957.1"/>
</dbReference>